<protein>
    <recommendedName>
        <fullName evidence="20">CMP-N-acetylneuraminate-beta-galactosamide-alpha-2,3-sialyltransferase 1</fullName>
        <ecNumber evidence="18">2.4.3.2</ecNumber>
        <ecNumber evidence="19">2.4.3.4</ecNumber>
    </recommendedName>
    <alternativeName>
        <fullName evidence="34">CMP-N-acetylneuraminate-beta-galactosamide-alpha-2,3-sialyltransferase 2</fullName>
    </alternativeName>
    <alternativeName>
        <fullName evidence="27">Gal-NAc6S</fullName>
    </alternativeName>
    <alternativeName>
        <fullName evidence="24">Gal-beta-1,3-GalNAc-alpha-2,3-sialyltransferase</fullName>
    </alternativeName>
    <alternativeName>
        <fullName evidence="26">Monosialoganglioside sialyltransferase</fullName>
    </alternativeName>
    <alternativeName>
        <fullName evidence="22">ST3Gal I</fullName>
    </alternativeName>
    <alternativeName>
        <fullName evidence="35">ST3Gal II</fullName>
    </alternativeName>
    <alternativeName>
        <fullName evidence="23">ST3GalA.1</fullName>
    </alternativeName>
    <alternativeName>
        <fullName evidence="36">ST3GalA.2</fullName>
    </alternativeName>
    <alternativeName>
        <fullName evidence="21">ST3O</fullName>
    </alternativeName>
    <alternativeName>
        <fullName evidence="25">Sialyltransferase 4A</fullName>
    </alternativeName>
    <alternativeName>
        <fullName evidence="37">Sialyltransferase 4B</fullName>
    </alternativeName>
</protein>
<dbReference type="OMA" id="FAIHICD"/>
<evidence type="ECO:0000256" key="38">
    <source>
        <dbReference type="PIRSR" id="PIRSR005557-1"/>
    </source>
</evidence>
<evidence type="ECO:0000256" key="39">
    <source>
        <dbReference type="PIRSR" id="PIRSR005557-2"/>
    </source>
</evidence>
<evidence type="ECO:0000256" key="14">
    <source>
        <dbReference type="ARBA" id="ARBA00023136"/>
    </source>
</evidence>
<evidence type="ECO:0000256" key="1">
    <source>
        <dbReference type="ARBA" id="ARBA00004447"/>
    </source>
</evidence>
<dbReference type="PANTHER" id="PTHR46032:SF6">
    <property type="entry name" value="CMP-N-ACETYLNEURAMINATE-BETA-GALACTOSAMIDE-ALPHA-2,3-SIALYLTRANSFERASE 1"/>
    <property type="match status" value="1"/>
</dbReference>
<comment type="catalytic activity">
    <reaction evidence="31">
        <text>ganglioside GM1 (d18:1(4E)/18:0) + CMP-N-acetyl-beta-neuraminate = ganglioside GD1a (18:1(4E)/18:0) + CMP + H(+)</text>
        <dbReference type="Rhea" id="RHEA:48248"/>
        <dbReference type="ChEBI" id="CHEBI:15378"/>
        <dbReference type="ChEBI" id="CHEBI:57812"/>
        <dbReference type="ChEBI" id="CHEBI:60377"/>
        <dbReference type="ChEBI" id="CHEBI:73110"/>
        <dbReference type="ChEBI" id="CHEBI:90153"/>
    </reaction>
    <physiologicalReaction direction="left-to-right" evidence="31">
        <dbReference type="Rhea" id="RHEA:48249"/>
    </physiologicalReaction>
</comment>
<evidence type="ECO:0000256" key="28">
    <source>
        <dbReference type="ARBA" id="ARBA00043673"/>
    </source>
</evidence>
<feature type="binding site" evidence="38">
    <location>
        <position position="141"/>
    </location>
    <ligand>
        <name>substrate</name>
    </ligand>
</feature>
<reference evidence="41" key="1">
    <citation type="submission" date="2013-10" db="EMBL/GenBank/DDBJ databases">
        <authorList>
            <person name="Schartl M."/>
            <person name="Warren W."/>
        </authorList>
    </citation>
    <scope>NUCLEOTIDE SEQUENCE [LARGE SCALE GENOMIC DNA]</scope>
    <source>
        <strain evidence="41">female</strain>
    </source>
</reference>
<evidence type="ECO:0000256" key="22">
    <source>
        <dbReference type="ARBA" id="ARBA00041997"/>
    </source>
</evidence>
<keyword evidence="10" id="KW-0735">Signal-anchor</keyword>
<evidence type="ECO:0000256" key="32">
    <source>
        <dbReference type="ARBA" id="ARBA00052027"/>
    </source>
</evidence>
<comment type="catalytic activity">
    <reaction evidence="29">
        <text>a ganglioside GM1 (d18:1(4E)) + CMP-N-acetyl-beta-neuraminate = a ganglioside GD1a (d18:1(4E)) + CMP + H(+)</text>
        <dbReference type="Rhea" id="RHEA:18021"/>
        <dbReference type="ChEBI" id="CHEBI:15378"/>
        <dbReference type="ChEBI" id="CHEBI:57812"/>
        <dbReference type="ChEBI" id="CHEBI:60377"/>
        <dbReference type="ChEBI" id="CHEBI:77709"/>
        <dbReference type="ChEBI" id="CHEBI:78445"/>
        <dbReference type="EC" id="2.4.3.2"/>
    </reaction>
    <physiologicalReaction direction="left-to-right" evidence="29">
        <dbReference type="Rhea" id="RHEA:18022"/>
    </physiologicalReaction>
</comment>
<dbReference type="InterPro" id="IPR038578">
    <property type="entry name" value="GT29-like_sf"/>
</dbReference>
<evidence type="ECO:0000256" key="3">
    <source>
        <dbReference type="ARBA" id="ARBA00004922"/>
    </source>
</evidence>
<keyword evidence="9" id="KW-0812">Transmembrane</keyword>
<dbReference type="eggNOG" id="KOG2692">
    <property type="taxonomic scope" value="Eukaryota"/>
</dbReference>
<feature type="binding site" evidence="38">
    <location>
        <position position="164"/>
    </location>
    <ligand>
        <name>substrate</name>
    </ligand>
</feature>
<evidence type="ECO:0000256" key="21">
    <source>
        <dbReference type="ARBA" id="ARBA00041507"/>
    </source>
</evidence>
<dbReference type="FunFam" id="3.90.1480.20:FF:000002">
    <property type="entry name" value="CMP-N-acetylneuraminate-beta-galactosamide- alpha-2,3-sialyltransferase 2"/>
    <property type="match status" value="1"/>
</dbReference>
<keyword evidence="7" id="KW-0328">Glycosyltransferase</keyword>
<evidence type="ECO:0000256" key="16">
    <source>
        <dbReference type="ARBA" id="ARBA00023180"/>
    </source>
</evidence>
<dbReference type="InterPro" id="IPR051757">
    <property type="entry name" value="Beta-gal_alpha2-3_sialyltrans"/>
</dbReference>
<evidence type="ECO:0000256" key="26">
    <source>
        <dbReference type="ARBA" id="ARBA00042990"/>
    </source>
</evidence>
<evidence type="ECO:0000256" key="15">
    <source>
        <dbReference type="ARBA" id="ARBA00023157"/>
    </source>
</evidence>
<keyword evidence="11" id="KW-1133">Transmembrane helix</keyword>
<keyword evidence="41" id="KW-1185">Reference proteome</keyword>
<accession>A0A087Y564</accession>
<evidence type="ECO:0000256" key="20">
    <source>
        <dbReference type="ARBA" id="ARBA00040101"/>
    </source>
</evidence>
<feature type="disulfide bond" evidence="39">
    <location>
        <begin position="136"/>
        <end position="275"/>
    </location>
</feature>
<evidence type="ECO:0000256" key="10">
    <source>
        <dbReference type="ARBA" id="ARBA00022968"/>
    </source>
</evidence>
<evidence type="ECO:0000256" key="7">
    <source>
        <dbReference type="ARBA" id="ARBA00022676"/>
    </source>
</evidence>
<comment type="catalytic activity">
    <reaction evidence="32">
        <text>a globoside GalGb4Cer + CMP-N-acetyl-beta-neuraminate = a globoside MSGG + CMP + H(+)</text>
        <dbReference type="Rhea" id="RHEA:65372"/>
        <dbReference type="ChEBI" id="CHEBI:15378"/>
        <dbReference type="ChEBI" id="CHEBI:57812"/>
        <dbReference type="ChEBI" id="CHEBI:60377"/>
        <dbReference type="ChEBI" id="CHEBI:140623"/>
        <dbReference type="ChEBI" id="CHEBI:140691"/>
    </reaction>
    <physiologicalReaction direction="left-to-right" evidence="32">
        <dbReference type="Rhea" id="RHEA:65373"/>
    </physiologicalReaction>
</comment>
<evidence type="ECO:0000256" key="19">
    <source>
        <dbReference type="ARBA" id="ARBA00039107"/>
    </source>
</evidence>
<dbReference type="AlphaFoldDB" id="A0A087Y564"/>
<evidence type="ECO:0000256" key="30">
    <source>
        <dbReference type="ARBA" id="ARBA00043816"/>
    </source>
</evidence>
<proteinExistence type="inferred from homology"/>
<dbReference type="GO" id="GO:0032580">
    <property type="term" value="C:Golgi cisterna membrane"/>
    <property type="evidence" value="ECO:0007669"/>
    <property type="project" value="UniProtKB-SubCell"/>
</dbReference>
<evidence type="ECO:0000313" key="41">
    <source>
        <dbReference type="Proteomes" id="UP000028760"/>
    </source>
</evidence>
<dbReference type="Proteomes" id="UP000028760">
    <property type="component" value="Unassembled WGS sequence"/>
</dbReference>
<evidence type="ECO:0000256" key="29">
    <source>
        <dbReference type="ARBA" id="ARBA00043773"/>
    </source>
</evidence>
<dbReference type="InterPro" id="IPR012163">
    <property type="entry name" value="Sialyl_trans"/>
</dbReference>
<evidence type="ECO:0000256" key="33">
    <source>
        <dbReference type="ARBA" id="ARBA00062545"/>
    </source>
</evidence>
<evidence type="ECO:0000256" key="37">
    <source>
        <dbReference type="ARBA" id="ARBA00082805"/>
    </source>
</evidence>
<dbReference type="GO" id="GO:0005576">
    <property type="term" value="C:extracellular region"/>
    <property type="evidence" value="ECO:0007669"/>
    <property type="project" value="UniProtKB-SubCell"/>
</dbReference>
<evidence type="ECO:0000256" key="9">
    <source>
        <dbReference type="ARBA" id="ARBA00022692"/>
    </source>
</evidence>
<evidence type="ECO:0000256" key="34">
    <source>
        <dbReference type="ARBA" id="ARBA00072809"/>
    </source>
</evidence>
<evidence type="ECO:0000256" key="35">
    <source>
        <dbReference type="ARBA" id="ARBA00081228"/>
    </source>
</evidence>
<dbReference type="Pfam" id="PF00777">
    <property type="entry name" value="Glyco_transf_29"/>
    <property type="match status" value="1"/>
</dbReference>
<evidence type="ECO:0000256" key="25">
    <source>
        <dbReference type="ARBA" id="ARBA00042682"/>
    </source>
</evidence>
<dbReference type="GO" id="GO:0006629">
    <property type="term" value="P:lipid metabolic process"/>
    <property type="evidence" value="ECO:0007669"/>
    <property type="project" value="UniProtKB-KW"/>
</dbReference>
<comment type="pathway">
    <text evidence="3">Protein modification; protein glycosylation.</text>
</comment>
<dbReference type="PANTHER" id="PTHR46032">
    <property type="entry name" value="ALPHA-2,3-SIALYLTRANSFERASE ST3GAL I ISOFORM X1"/>
    <property type="match status" value="1"/>
</dbReference>
<dbReference type="Gene3D" id="3.90.1480.20">
    <property type="entry name" value="Glycosyl transferase family 29"/>
    <property type="match status" value="1"/>
</dbReference>
<comment type="subcellular location">
    <subcellularLocation>
        <location evidence="1">Golgi apparatus</location>
        <location evidence="1">Golgi stack membrane</location>
        <topology evidence="1">Single-pass type II membrane protein</topology>
    </subcellularLocation>
    <subcellularLocation>
        <location evidence="2">Secreted</location>
    </subcellularLocation>
</comment>
<dbReference type="EC" id="2.4.3.4" evidence="19"/>
<sequence>MSLVKRRKFRTFALLVCVITFTTLLFSFTFRDPSLYFFKYFRLSDSFFSKGPCSCQQCVAELEGDPWFAEHFNLSIHPLMTRENSFLSEETFKWWQQWLQSERQPANFSEVVEELFQVIPDDVLYVDASPERCRSCAVVGNSGNLKRSRYGGLIDACDFIIRMNQAPTSGFEEDVGTRTTHHVMYPESAIDLDNNTSLVLIPFKTLDLQWLISALTTGTITHTYLPVRARIKANKDKVLIYNPTFFKYVHESWLEGHGRYPSTGFLSLLLALHICDEVSVFGFGADRYGNWHHYWETNHLAGAFRHTGVHDGDYEYNVTLLLADKHKIRMFTGR</sequence>
<keyword evidence="6" id="KW-0964">Secreted</keyword>
<dbReference type="GeneTree" id="ENSGT00940000154725"/>
<evidence type="ECO:0000256" key="36">
    <source>
        <dbReference type="ARBA" id="ARBA00081332"/>
    </source>
</evidence>
<dbReference type="GO" id="GO:0047288">
    <property type="term" value="F:beta-D-galactosyl-(1-&gt;3)-N-acetyl-beta-D-galactosaminide alpha-2,3- sialyltransferase"/>
    <property type="evidence" value="ECO:0007669"/>
    <property type="project" value="UniProtKB-EC"/>
</dbReference>
<comment type="catalytic activity">
    <reaction evidence="28">
        <text>a ganglioside GA1 (d18:1(4E)) + CMP-N-acetyl-beta-neuraminate = a ganglioside GM1b (d18:1(4E)) + CMP + H(+)</text>
        <dbReference type="Rhea" id="RHEA:47560"/>
        <dbReference type="ChEBI" id="CHEBI:15378"/>
        <dbReference type="ChEBI" id="CHEBI:27938"/>
        <dbReference type="ChEBI" id="CHEBI:57812"/>
        <dbReference type="ChEBI" id="CHEBI:60377"/>
        <dbReference type="ChEBI" id="CHEBI:78568"/>
    </reaction>
    <physiologicalReaction direction="left-to-right" evidence="28">
        <dbReference type="Rhea" id="RHEA:47561"/>
    </physiologicalReaction>
</comment>
<dbReference type="GO" id="GO:0003836">
    <property type="term" value="F:beta-galactoside (CMP) alpha-2,3-sialyltransferase activity"/>
    <property type="evidence" value="ECO:0007669"/>
    <property type="project" value="UniProtKB-EC"/>
</dbReference>
<evidence type="ECO:0000313" key="40">
    <source>
        <dbReference type="Ensembl" id="ENSPFOP00000013167.1"/>
    </source>
</evidence>
<evidence type="ECO:0000256" key="12">
    <source>
        <dbReference type="ARBA" id="ARBA00023034"/>
    </source>
</evidence>
<keyword evidence="16" id="KW-0325">Glycoprotein</keyword>
<evidence type="ECO:0000256" key="2">
    <source>
        <dbReference type="ARBA" id="ARBA00004613"/>
    </source>
</evidence>
<keyword evidence="8" id="KW-0808">Transferase</keyword>
<comment type="catalytic activity">
    <reaction evidence="30">
        <text>a ganglioside GA1 + CMP-N-acetyl-beta-neuraminate = a ganglioside GM1b + CMP + H(+)</text>
        <dbReference type="Rhea" id="RHEA:48244"/>
        <dbReference type="ChEBI" id="CHEBI:15378"/>
        <dbReference type="ChEBI" id="CHEBI:57812"/>
        <dbReference type="ChEBI" id="CHEBI:60377"/>
        <dbReference type="ChEBI" id="CHEBI:88069"/>
        <dbReference type="ChEBI" id="CHEBI:90151"/>
    </reaction>
    <physiologicalReaction direction="left-to-right" evidence="30">
        <dbReference type="Rhea" id="RHEA:48245"/>
    </physiologicalReaction>
</comment>
<feature type="binding site" evidence="38">
    <location>
        <position position="260"/>
    </location>
    <ligand>
        <name>substrate</name>
    </ligand>
</feature>
<dbReference type="PIRSF" id="PIRSF005557">
    <property type="entry name" value="Sialyl_trans"/>
    <property type="match status" value="1"/>
</dbReference>
<evidence type="ECO:0000256" key="4">
    <source>
        <dbReference type="ARBA" id="ARBA00004934"/>
    </source>
</evidence>
<comment type="pathway">
    <text evidence="4">Glycolipid biosynthesis.</text>
</comment>
<feature type="binding site" evidence="38">
    <location>
        <position position="293"/>
    </location>
    <ligand>
        <name>substrate</name>
    </ligand>
</feature>
<evidence type="ECO:0000256" key="5">
    <source>
        <dbReference type="ARBA" id="ARBA00006003"/>
    </source>
</evidence>
<evidence type="ECO:0000256" key="11">
    <source>
        <dbReference type="ARBA" id="ARBA00022989"/>
    </source>
</evidence>
<dbReference type="InterPro" id="IPR001675">
    <property type="entry name" value="Glyco_trans_29"/>
</dbReference>
<evidence type="ECO:0000256" key="27">
    <source>
        <dbReference type="ARBA" id="ARBA00042991"/>
    </source>
</evidence>
<evidence type="ECO:0000256" key="6">
    <source>
        <dbReference type="ARBA" id="ARBA00022525"/>
    </source>
</evidence>
<evidence type="ECO:0000256" key="13">
    <source>
        <dbReference type="ARBA" id="ARBA00023098"/>
    </source>
</evidence>
<feature type="binding site" evidence="38">
    <location>
        <position position="284"/>
    </location>
    <ligand>
        <name>substrate</name>
    </ligand>
</feature>
<dbReference type="Ensembl" id="ENSPFOT00000013185.1">
    <property type="protein sequence ID" value="ENSPFOP00000013167.1"/>
    <property type="gene ID" value="ENSPFOG00000013127.1"/>
</dbReference>
<reference evidence="40" key="3">
    <citation type="submission" date="2025-09" db="UniProtKB">
        <authorList>
            <consortium name="Ensembl"/>
        </authorList>
    </citation>
    <scope>IDENTIFICATION</scope>
</reference>
<dbReference type="CDD" id="cd23966">
    <property type="entry name" value="GT29_ST3GAL1_2"/>
    <property type="match status" value="1"/>
</dbReference>
<keyword evidence="13" id="KW-0443">Lipid metabolism</keyword>
<reference evidence="40" key="2">
    <citation type="submission" date="2025-08" db="UniProtKB">
        <authorList>
            <consortium name="Ensembl"/>
        </authorList>
    </citation>
    <scope>IDENTIFICATION</scope>
</reference>
<feature type="binding site" evidence="38">
    <location>
        <position position="310"/>
    </location>
    <ligand>
        <name>substrate</name>
    </ligand>
</feature>
<evidence type="ECO:0000256" key="24">
    <source>
        <dbReference type="ARBA" id="ARBA00042448"/>
    </source>
</evidence>
<comment type="subunit">
    <text evidence="33">Homodimer; disulfide-linked. Homodimer formation occurs in the endoplasmic reticulum.</text>
</comment>
<evidence type="ECO:0000256" key="18">
    <source>
        <dbReference type="ARBA" id="ARBA00039106"/>
    </source>
</evidence>
<comment type="similarity">
    <text evidence="5">Belongs to the glycosyltransferase 29 family.</text>
</comment>
<keyword evidence="12" id="KW-0333">Golgi apparatus</keyword>
<feature type="binding site" evidence="38">
    <location>
        <position position="100"/>
    </location>
    <ligand>
        <name>substrate</name>
    </ligand>
</feature>
<feature type="binding site" evidence="38">
    <location>
        <position position="264"/>
    </location>
    <ligand>
        <name>substrate</name>
    </ligand>
</feature>
<name>A0A087Y564_POEFO</name>
<dbReference type="GO" id="GO:0097503">
    <property type="term" value="P:sialylation"/>
    <property type="evidence" value="ECO:0007669"/>
    <property type="project" value="TreeGrafter"/>
</dbReference>
<keyword evidence="14" id="KW-0472">Membrane</keyword>
<evidence type="ECO:0000256" key="23">
    <source>
        <dbReference type="ARBA" id="ARBA00042022"/>
    </source>
</evidence>
<evidence type="ECO:0000256" key="17">
    <source>
        <dbReference type="ARBA" id="ARBA00036292"/>
    </source>
</evidence>
<organism evidence="40 41">
    <name type="scientific">Poecilia formosa</name>
    <name type="common">Amazon molly</name>
    <name type="synonym">Limia formosa</name>
    <dbReference type="NCBI Taxonomy" id="48698"/>
    <lineage>
        <taxon>Eukaryota</taxon>
        <taxon>Metazoa</taxon>
        <taxon>Chordata</taxon>
        <taxon>Craniata</taxon>
        <taxon>Vertebrata</taxon>
        <taxon>Euteleostomi</taxon>
        <taxon>Actinopterygii</taxon>
        <taxon>Neopterygii</taxon>
        <taxon>Teleostei</taxon>
        <taxon>Neoteleostei</taxon>
        <taxon>Acanthomorphata</taxon>
        <taxon>Ovalentaria</taxon>
        <taxon>Atherinomorphae</taxon>
        <taxon>Cyprinodontiformes</taxon>
        <taxon>Poeciliidae</taxon>
        <taxon>Poeciliinae</taxon>
        <taxon>Poecilia</taxon>
    </lineage>
</organism>
<dbReference type="EC" id="2.4.3.2" evidence="18"/>
<evidence type="ECO:0000256" key="8">
    <source>
        <dbReference type="ARBA" id="ARBA00022679"/>
    </source>
</evidence>
<keyword evidence="15" id="KW-1015">Disulfide bond</keyword>
<feature type="binding site" evidence="38">
    <location>
        <position position="224"/>
    </location>
    <ligand>
        <name>substrate</name>
    </ligand>
</feature>
<comment type="catalytic activity">
    <reaction evidence="17">
        <text>a beta-D-galactosyl-(1-&gt;3)-N-acetyl-alpha-D-galactosaminyl derivative + CMP-N-acetyl-beta-neuraminate = an N-acetyl-alpha-neuraminyl-(2-&gt;3)-beta-D-galactosyl-(1-&gt;3)-N-acetyl-alpha-D-galactosaminyl derivative + CMP + H(+)</text>
        <dbReference type="Rhea" id="RHEA:21616"/>
        <dbReference type="ChEBI" id="CHEBI:15378"/>
        <dbReference type="ChEBI" id="CHEBI:57812"/>
        <dbReference type="ChEBI" id="CHEBI:60377"/>
        <dbReference type="ChEBI" id="CHEBI:133470"/>
        <dbReference type="ChEBI" id="CHEBI:139596"/>
        <dbReference type="EC" id="2.4.3.4"/>
    </reaction>
    <physiologicalReaction direction="left-to-right" evidence="17">
        <dbReference type="Rhea" id="RHEA:21617"/>
    </physiologicalReaction>
</comment>
<dbReference type="STRING" id="48698.ENSPFOP00000013167"/>
<evidence type="ECO:0000256" key="31">
    <source>
        <dbReference type="ARBA" id="ARBA00047509"/>
    </source>
</evidence>
<dbReference type="EMBL" id="AYCK01010300">
    <property type="status" value="NOT_ANNOTATED_CDS"/>
    <property type="molecule type" value="Genomic_DNA"/>
</dbReference>